<feature type="chain" id="PRO_5046579458" description="Right handed beta helix domain-containing protein" evidence="1">
    <location>
        <begin position="27"/>
        <end position="518"/>
    </location>
</feature>
<keyword evidence="3" id="KW-1185">Reference proteome</keyword>
<dbReference type="InterPro" id="IPR006626">
    <property type="entry name" value="PbH1"/>
</dbReference>
<organism evidence="2 3">
    <name type="scientific">Streptomyces xanthochromogenes</name>
    <dbReference type="NCBI Taxonomy" id="67384"/>
    <lineage>
        <taxon>Bacteria</taxon>
        <taxon>Bacillati</taxon>
        <taxon>Actinomycetota</taxon>
        <taxon>Actinomycetes</taxon>
        <taxon>Kitasatosporales</taxon>
        <taxon>Streptomycetaceae</taxon>
        <taxon>Streptomyces</taxon>
    </lineage>
</organism>
<dbReference type="SMART" id="SM00710">
    <property type="entry name" value="PbH1"/>
    <property type="match status" value="6"/>
</dbReference>
<evidence type="ECO:0008006" key="4">
    <source>
        <dbReference type="Google" id="ProtNLM"/>
    </source>
</evidence>
<dbReference type="EMBL" id="BMUU01000017">
    <property type="protein sequence ID" value="GGY64099.1"/>
    <property type="molecule type" value="Genomic_DNA"/>
</dbReference>
<proteinExistence type="predicted"/>
<dbReference type="Gene3D" id="2.160.20.10">
    <property type="entry name" value="Single-stranded right-handed beta-helix, Pectin lyase-like"/>
    <property type="match status" value="1"/>
</dbReference>
<evidence type="ECO:0000313" key="3">
    <source>
        <dbReference type="Proteomes" id="UP000600946"/>
    </source>
</evidence>
<dbReference type="InterPro" id="IPR011050">
    <property type="entry name" value="Pectin_lyase_fold/virulence"/>
</dbReference>
<comment type="caution">
    <text evidence="2">The sequence shown here is derived from an EMBL/GenBank/DDBJ whole genome shotgun (WGS) entry which is preliminary data.</text>
</comment>
<sequence>MLRPFVLILAVLVGTAQLALAPTAFAASATYYVDCSAATNGTGSQASPINSMPAANTLALAPGDTLLFKRGATCRGQLYARFSGTVNVPVTYGSYGTAGAAHIDANGNYAAIWLKNASYVTVQDLELTAPGDNTTARRGVWAQAVDSGDLTGVVLQRLDIHDVRGTLPAKTGGAAANGKYAGASGGIVVEALGSTTPSAFKGLRIAGNNIHSVDRAGIYFWSNWCRRPDMVGFWTSLCTADWHPHTGTVIQDNTLADIGGDGLVVKTSSDVLVQRNDLDGFNERAGSVNAGMWTANSDWVTFQYNRSAHGNTTADGQGYDVDHSTNHVTFQYNVSFDNGGGFFLLCPYGAGVPGQSKDFVIRYNLSVNDHARTFQVCAGGLVRGQIYNNTVQLPDDAHHQIVTESAAKDGELDVAFTNNLLRGGSSPSSAQWTLNDSAFRIDHNLLYKVPVPATAASTLTSAPLLAAPSTTSYEPDAFKLLPGSPALGAGSPISGDGGRDYFGTTLATPPSIGFHEGP</sequence>
<gene>
    <name evidence="2" type="ORF">GCM10010326_68490</name>
</gene>
<dbReference type="InterPro" id="IPR012334">
    <property type="entry name" value="Pectin_lyas_fold"/>
</dbReference>
<feature type="signal peptide" evidence="1">
    <location>
        <begin position="1"/>
        <end position="26"/>
    </location>
</feature>
<evidence type="ECO:0000256" key="1">
    <source>
        <dbReference type="SAM" id="SignalP"/>
    </source>
</evidence>
<evidence type="ECO:0000313" key="2">
    <source>
        <dbReference type="EMBL" id="GGY64099.1"/>
    </source>
</evidence>
<keyword evidence="1" id="KW-0732">Signal</keyword>
<protein>
    <recommendedName>
        <fullName evidence="4">Right handed beta helix domain-containing protein</fullName>
    </recommendedName>
</protein>
<dbReference type="Proteomes" id="UP000600946">
    <property type="component" value="Unassembled WGS sequence"/>
</dbReference>
<accession>A0ABQ3ATZ2</accession>
<name>A0ABQ3ATZ2_9ACTN</name>
<dbReference type="SUPFAM" id="SSF51126">
    <property type="entry name" value="Pectin lyase-like"/>
    <property type="match status" value="1"/>
</dbReference>
<reference evidence="3" key="1">
    <citation type="journal article" date="2019" name="Int. J. Syst. Evol. Microbiol.">
        <title>The Global Catalogue of Microorganisms (GCM) 10K type strain sequencing project: providing services to taxonomists for standard genome sequencing and annotation.</title>
        <authorList>
            <consortium name="The Broad Institute Genomics Platform"/>
            <consortium name="The Broad Institute Genome Sequencing Center for Infectious Disease"/>
            <person name="Wu L."/>
            <person name="Ma J."/>
        </authorList>
    </citation>
    <scope>NUCLEOTIDE SEQUENCE [LARGE SCALE GENOMIC DNA]</scope>
    <source>
        <strain evidence="3">JCM 4594</strain>
    </source>
</reference>